<dbReference type="EMBL" id="CVOQ01000016">
    <property type="protein sequence ID" value="CRI09111.1"/>
    <property type="molecule type" value="Genomic_DNA"/>
</dbReference>
<name>A0A0U1MIY3_STAAU</name>
<evidence type="ECO:0000313" key="1">
    <source>
        <dbReference type="EMBL" id="CRI09111.1"/>
    </source>
</evidence>
<reference evidence="1 2" key="1">
    <citation type="submission" date="2015-04" db="EMBL/GenBank/DDBJ databases">
        <authorList>
            <person name="Syromyatnikov M.Y."/>
            <person name="Popov V.N."/>
        </authorList>
    </citation>
    <scope>NUCLEOTIDE SEQUENCE [LARGE SCALE GENOMIC DNA]</scope>
    <source>
        <strain evidence="1 2">AH1</strain>
    </source>
</reference>
<proteinExistence type="predicted"/>
<sequence length="51" mass="6240">MTEETSLIKEDFYENEAIFNYCTNFIGCNYYHFWLQNCSNIYGRQARTRKL</sequence>
<evidence type="ECO:0000313" key="2">
    <source>
        <dbReference type="Proteomes" id="UP000039437"/>
    </source>
</evidence>
<dbReference type="Proteomes" id="UP000039437">
    <property type="component" value="Unassembled WGS sequence"/>
</dbReference>
<protein>
    <submittedName>
        <fullName evidence="1">Uncharacterized protein</fullName>
    </submittedName>
</protein>
<organism evidence="1 2">
    <name type="scientific">Staphylococcus aureus</name>
    <dbReference type="NCBI Taxonomy" id="1280"/>
    <lineage>
        <taxon>Bacteria</taxon>
        <taxon>Bacillati</taxon>
        <taxon>Bacillota</taxon>
        <taxon>Bacilli</taxon>
        <taxon>Bacillales</taxon>
        <taxon>Staphylococcaceae</taxon>
        <taxon>Staphylococcus</taxon>
    </lineage>
</organism>
<accession>A0A0U1MIY3</accession>
<dbReference type="AlphaFoldDB" id="A0A0U1MIY3"/>
<gene>
    <name evidence="1" type="ORF">BN1321_230056</name>
</gene>